<feature type="transmembrane region" description="Helical" evidence="6">
    <location>
        <begin position="229"/>
        <end position="249"/>
    </location>
</feature>
<keyword evidence="4 6" id="KW-0472">Membrane</keyword>
<sequence length="499" mass="53504">MGPTQRSPSPTFDETEATSLLVESEDDIPTAGPYRSLNASQIRRLLVLICISVVTIDFGVFLSMAPQIEIYESIICQKHHPGIEPLAGDPLCKAPEIQGELAFLNGWMDTLDEVPGILLAIPYGLMADRLGRKPVLMLSLTGLILEQIALRLISWNSGLIPLRTILLAPLLLLCGGGPQIATSMAYTMATDIVSSEERSSVFFKVAAVVLLAQVIAVPLSALLTTWTPWCPYLVGLLCMLIGMSTAALASETKGFGQQPDDNDGDDNTHRDSSIEADTTKDRPMWARTWGLVKDHATTIRSNATKNIVCVSLAFLMSAIGAQALQLVTQYASKRFSWSFSRASLLITINGIVNIFVFLVIFPQISNVLVKRMSTVEKDLRISRGTAWALTVGAALMALAAHPALFITGVCVFGLGFGFSSAFRSVATGLVAPSHVGVLNTTIAVSQGIGSMVAGPMMAAAFRRGMALGGFWLGLPYMVAAGLLFGTSCLTYGIRTSRRD</sequence>
<protein>
    <submittedName>
        <fullName evidence="7">MFS general substrate transporter</fullName>
    </submittedName>
</protein>
<feature type="transmembrane region" description="Helical" evidence="6">
    <location>
        <begin position="381"/>
        <end position="399"/>
    </location>
</feature>
<dbReference type="AlphaFoldDB" id="A0A5N5WM96"/>
<evidence type="ECO:0000256" key="4">
    <source>
        <dbReference type="ARBA" id="ARBA00023136"/>
    </source>
</evidence>
<comment type="subcellular location">
    <subcellularLocation>
        <location evidence="1">Membrane</location>
        <topology evidence="1">Multi-pass membrane protein</topology>
    </subcellularLocation>
</comment>
<dbReference type="EMBL" id="ML732413">
    <property type="protein sequence ID" value="KAB8068152.1"/>
    <property type="molecule type" value="Genomic_DNA"/>
</dbReference>
<dbReference type="Proteomes" id="UP000326565">
    <property type="component" value="Unassembled WGS sequence"/>
</dbReference>
<reference evidence="7 8" key="1">
    <citation type="submission" date="2019-04" db="EMBL/GenBank/DDBJ databases">
        <title>Friends and foes A comparative genomics study of 23 Aspergillus species from section Flavi.</title>
        <authorList>
            <consortium name="DOE Joint Genome Institute"/>
            <person name="Kjaerbolling I."/>
            <person name="Vesth T."/>
            <person name="Frisvad J.C."/>
            <person name="Nybo J.L."/>
            <person name="Theobald S."/>
            <person name="Kildgaard S."/>
            <person name="Isbrandt T."/>
            <person name="Kuo A."/>
            <person name="Sato A."/>
            <person name="Lyhne E.K."/>
            <person name="Kogle M.E."/>
            <person name="Wiebenga A."/>
            <person name="Kun R.S."/>
            <person name="Lubbers R.J."/>
            <person name="Makela M.R."/>
            <person name="Barry K."/>
            <person name="Chovatia M."/>
            <person name="Clum A."/>
            <person name="Daum C."/>
            <person name="Haridas S."/>
            <person name="He G."/>
            <person name="LaButti K."/>
            <person name="Lipzen A."/>
            <person name="Mondo S."/>
            <person name="Riley R."/>
            <person name="Salamov A."/>
            <person name="Simmons B.A."/>
            <person name="Magnuson J.K."/>
            <person name="Henrissat B."/>
            <person name="Mortensen U.H."/>
            <person name="Larsen T.O."/>
            <person name="Devries R.P."/>
            <person name="Grigoriev I.V."/>
            <person name="Machida M."/>
            <person name="Baker S.E."/>
            <person name="Andersen M.R."/>
        </authorList>
    </citation>
    <scope>NUCLEOTIDE SEQUENCE [LARGE SCALE GENOMIC DNA]</scope>
    <source>
        <strain evidence="7 8">CBS 151.66</strain>
    </source>
</reference>
<evidence type="ECO:0000313" key="8">
    <source>
        <dbReference type="Proteomes" id="UP000326565"/>
    </source>
</evidence>
<evidence type="ECO:0000256" key="6">
    <source>
        <dbReference type="SAM" id="Phobius"/>
    </source>
</evidence>
<dbReference type="SUPFAM" id="SSF103473">
    <property type="entry name" value="MFS general substrate transporter"/>
    <property type="match status" value="1"/>
</dbReference>
<evidence type="ECO:0000313" key="7">
    <source>
        <dbReference type="EMBL" id="KAB8068152.1"/>
    </source>
</evidence>
<feature type="transmembrane region" description="Helical" evidence="6">
    <location>
        <begin position="45"/>
        <end position="65"/>
    </location>
</feature>
<dbReference type="OrthoDB" id="194139at2759"/>
<proteinExistence type="predicted"/>
<feature type="transmembrane region" description="Helical" evidence="6">
    <location>
        <begin position="405"/>
        <end position="425"/>
    </location>
</feature>
<feature type="transmembrane region" description="Helical" evidence="6">
    <location>
        <begin position="473"/>
        <end position="493"/>
    </location>
</feature>
<dbReference type="PANTHER" id="PTHR23507">
    <property type="entry name" value="ZGC:174356"/>
    <property type="match status" value="1"/>
</dbReference>
<feature type="compositionally biased region" description="Basic and acidic residues" evidence="5">
    <location>
        <begin position="266"/>
        <end position="277"/>
    </location>
</feature>
<feature type="transmembrane region" description="Helical" evidence="6">
    <location>
        <begin position="437"/>
        <end position="461"/>
    </location>
</feature>
<dbReference type="Gene3D" id="1.20.1250.20">
    <property type="entry name" value="MFS general substrate transporter like domains"/>
    <property type="match status" value="1"/>
</dbReference>
<dbReference type="Pfam" id="PF07690">
    <property type="entry name" value="MFS_1"/>
    <property type="match status" value="1"/>
</dbReference>
<evidence type="ECO:0000256" key="2">
    <source>
        <dbReference type="ARBA" id="ARBA00022692"/>
    </source>
</evidence>
<feature type="region of interest" description="Disordered" evidence="5">
    <location>
        <begin position="253"/>
        <end position="277"/>
    </location>
</feature>
<dbReference type="InterPro" id="IPR011701">
    <property type="entry name" value="MFS"/>
</dbReference>
<dbReference type="GO" id="GO:0022857">
    <property type="term" value="F:transmembrane transporter activity"/>
    <property type="evidence" value="ECO:0007669"/>
    <property type="project" value="InterPro"/>
</dbReference>
<accession>A0A5N5WM96</accession>
<gene>
    <name evidence="7" type="ORF">BDV29DRAFT_185018</name>
</gene>
<feature type="transmembrane region" description="Helical" evidence="6">
    <location>
        <begin position="165"/>
        <end position="189"/>
    </location>
</feature>
<organism evidence="7 8">
    <name type="scientific">Aspergillus leporis</name>
    <dbReference type="NCBI Taxonomy" id="41062"/>
    <lineage>
        <taxon>Eukaryota</taxon>
        <taxon>Fungi</taxon>
        <taxon>Dikarya</taxon>
        <taxon>Ascomycota</taxon>
        <taxon>Pezizomycotina</taxon>
        <taxon>Eurotiomycetes</taxon>
        <taxon>Eurotiomycetidae</taxon>
        <taxon>Eurotiales</taxon>
        <taxon>Aspergillaceae</taxon>
        <taxon>Aspergillus</taxon>
        <taxon>Aspergillus subgen. Circumdati</taxon>
    </lineage>
</organism>
<evidence type="ECO:0000256" key="5">
    <source>
        <dbReference type="SAM" id="MobiDB-lite"/>
    </source>
</evidence>
<dbReference type="PANTHER" id="PTHR23507:SF1">
    <property type="entry name" value="FI18259P1-RELATED"/>
    <property type="match status" value="1"/>
</dbReference>
<name>A0A5N5WM96_9EURO</name>
<keyword evidence="3 6" id="KW-1133">Transmembrane helix</keyword>
<dbReference type="InterPro" id="IPR036259">
    <property type="entry name" value="MFS_trans_sf"/>
</dbReference>
<evidence type="ECO:0000256" key="3">
    <source>
        <dbReference type="ARBA" id="ARBA00022989"/>
    </source>
</evidence>
<keyword evidence="8" id="KW-1185">Reference proteome</keyword>
<feature type="transmembrane region" description="Helical" evidence="6">
    <location>
        <begin position="339"/>
        <end position="361"/>
    </location>
</feature>
<feature type="transmembrane region" description="Helical" evidence="6">
    <location>
        <begin position="307"/>
        <end position="327"/>
    </location>
</feature>
<keyword evidence="2 6" id="KW-0812">Transmembrane</keyword>
<dbReference type="GO" id="GO:0016020">
    <property type="term" value="C:membrane"/>
    <property type="evidence" value="ECO:0007669"/>
    <property type="project" value="UniProtKB-SubCell"/>
</dbReference>
<feature type="transmembrane region" description="Helical" evidence="6">
    <location>
        <begin position="201"/>
        <end position="223"/>
    </location>
</feature>
<evidence type="ECO:0000256" key="1">
    <source>
        <dbReference type="ARBA" id="ARBA00004141"/>
    </source>
</evidence>